<dbReference type="GO" id="GO:0005829">
    <property type="term" value="C:cytosol"/>
    <property type="evidence" value="ECO:0007669"/>
    <property type="project" value="TreeGrafter"/>
</dbReference>
<feature type="binding site" evidence="11">
    <location>
        <begin position="101"/>
        <end position="108"/>
    </location>
    <ligand>
        <name>ATP</name>
        <dbReference type="ChEBI" id="CHEBI:30616"/>
    </ligand>
</feature>
<evidence type="ECO:0000313" key="17">
    <source>
        <dbReference type="Proteomes" id="UP000460221"/>
    </source>
</evidence>
<keyword evidence="3 11" id="KW-0227">DNA damage</keyword>
<evidence type="ECO:0000256" key="10">
    <source>
        <dbReference type="ARBA" id="ARBA00023204"/>
    </source>
</evidence>
<dbReference type="SMART" id="SM00382">
    <property type="entry name" value="AAA"/>
    <property type="match status" value="1"/>
</dbReference>
<evidence type="ECO:0000256" key="14">
    <source>
        <dbReference type="SAM" id="MobiDB-lite"/>
    </source>
</evidence>
<evidence type="ECO:0000256" key="1">
    <source>
        <dbReference type="ARBA" id="ARBA00022723"/>
    </source>
</evidence>
<dbReference type="HAMAP" id="MF_01498">
    <property type="entry name" value="RadA_bact"/>
    <property type="match status" value="1"/>
</dbReference>
<dbReference type="EMBL" id="WLYK01000003">
    <property type="protein sequence ID" value="MTD14523.1"/>
    <property type="molecule type" value="Genomic_DNA"/>
</dbReference>
<gene>
    <name evidence="11 16" type="primary">radA</name>
    <name evidence="16" type="ORF">GIS00_11255</name>
</gene>
<evidence type="ECO:0000256" key="12">
    <source>
        <dbReference type="NCBIfam" id="TIGR00416"/>
    </source>
</evidence>
<feature type="domain" description="RecA family profile 1" evidence="15">
    <location>
        <begin position="72"/>
        <end position="222"/>
    </location>
</feature>
<name>A0A7K1FMQ9_9ACTN</name>
<dbReference type="PROSITE" id="PS50162">
    <property type="entry name" value="RECA_2"/>
    <property type="match status" value="1"/>
</dbReference>
<dbReference type="Pfam" id="PF13541">
    <property type="entry name" value="ChlI"/>
    <property type="match status" value="1"/>
</dbReference>
<evidence type="ECO:0000256" key="5">
    <source>
        <dbReference type="ARBA" id="ARBA00022801"/>
    </source>
</evidence>
<keyword evidence="1 11" id="KW-0479">Metal-binding</keyword>
<dbReference type="RefSeq" id="WP_154768528.1">
    <property type="nucleotide sequence ID" value="NZ_WLYK01000003.1"/>
</dbReference>
<dbReference type="PANTHER" id="PTHR32472">
    <property type="entry name" value="DNA REPAIR PROTEIN RADA"/>
    <property type="match status" value="1"/>
</dbReference>
<evidence type="ECO:0000259" key="15">
    <source>
        <dbReference type="PROSITE" id="PS50162"/>
    </source>
</evidence>
<dbReference type="Proteomes" id="UP000460221">
    <property type="component" value="Unassembled WGS sequence"/>
</dbReference>
<evidence type="ECO:0000256" key="8">
    <source>
        <dbReference type="ARBA" id="ARBA00023016"/>
    </source>
</evidence>
<feature type="compositionally biased region" description="Basic and acidic residues" evidence="14">
    <location>
        <begin position="463"/>
        <end position="486"/>
    </location>
</feature>
<dbReference type="InterPro" id="IPR020568">
    <property type="entry name" value="Ribosomal_Su5_D2-typ_SF"/>
</dbReference>
<protein>
    <recommendedName>
        <fullName evidence="11 12">DNA repair protein RadA</fullName>
    </recommendedName>
</protein>
<comment type="function">
    <text evidence="13">DNA-dependent ATPase involved in processing of recombination intermediates, plays a role in repairing DNA breaks. Stimulates the branch migration of RecA-mediated strand transfer reactions, allowing the 3' invading strand to extend heteroduplex DNA faster. Binds ssDNA in the presence of ADP but not other nucleotides, has ATPase activity that is stimulated by ssDNA and various branched DNA structures, but inhibited by SSB. Does not have RecA's homology-searching function.</text>
</comment>
<evidence type="ECO:0000256" key="13">
    <source>
        <dbReference type="RuleBase" id="RU003555"/>
    </source>
</evidence>
<dbReference type="InterPro" id="IPR003593">
    <property type="entry name" value="AAA+_ATPase"/>
</dbReference>
<organism evidence="16 17">
    <name type="scientific">Nakamurella alba</name>
    <dbReference type="NCBI Taxonomy" id="2665158"/>
    <lineage>
        <taxon>Bacteria</taxon>
        <taxon>Bacillati</taxon>
        <taxon>Actinomycetota</taxon>
        <taxon>Actinomycetes</taxon>
        <taxon>Nakamurellales</taxon>
        <taxon>Nakamurellaceae</taxon>
        <taxon>Nakamurella</taxon>
    </lineage>
</organism>
<dbReference type="GO" id="GO:0008270">
    <property type="term" value="F:zinc ion binding"/>
    <property type="evidence" value="ECO:0007669"/>
    <property type="project" value="UniProtKB-KW"/>
</dbReference>
<keyword evidence="10 11" id="KW-0234">DNA repair</keyword>
<keyword evidence="6 13" id="KW-0862">Zinc</keyword>
<dbReference type="AlphaFoldDB" id="A0A7K1FMQ9"/>
<dbReference type="Pfam" id="PF13481">
    <property type="entry name" value="AAA_25"/>
    <property type="match status" value="1"/>
</dbReference>
<comment type="domain">
    <text evidence="11">The middle region has homology to RecA with ATPase motifs including the RadA KNRFG motif, while the C-terminus is homologous to Lon protease.</text>
</comment>
<dbReference type="GO" id="GO:0016787">
    <property type="term" value="F:hydrolase activity"/>
    <property type="evidence" value="ECO:0007669"/>
    <property type="project" value="UniProtKB-KW"/>
</dbReference>
<evidence type="ECO:0000256" key="11">
    <source>
        <dbReference type="HAMAP-Rule" id="MF_01498"/>
    </source>
</evidence>
<feature type="region of interest" description="Disordered" evidence="14">
    <location>
        <begin position="461"/>
        <end position="486"/>
    </location>
</feature>
<dbReference type="SUPFAM" id="SSF54211">
    <property type="entry name" value="Ribosomal protein S5 domain 2-like"/>
    <property type="match status" value="1"/>
</dbReference>
<dbReference type="InterPro" id="IPR027417">
    <property type="entry name" value="P-loop_NTPase"/>
</dbReference>
<comment type="caution">
    <text evidence="16">The sequence shown here is derived from an EMBL/GenBank/DDBJ whole genome shotgun (WGS) entry which is preliminary data.</text>
</comment>
<dbReference type="GO" id="GO:0003684">
    <property type="term" value="F:damaged DNA binding"/>
    <property type="evidence" value="ECO:0007669"/>
    <property type="project" value="InterPro"/>
</dbReference>
<dbReference type="InterPro" id="IPR014721">
    <property type="entry name" value="Ribsml_uS5_D2-typ_fold_subgr"/>
</dbReference>
<evidence type="ECO:0000256" key="2">
    <source>
        <dbReference type="ARBA" id="ARBA00022741"/>
    </source>
</evidence>
<dbReference type="Gene3D" id="3.30.230.10">
    <property type="match status" value="1"/>
</dbReference>
<evidence type="ECO:0000256" key="6">
    <source>
        <dbReference type="ARBA" id="ARBA00022833"/>
    </source>
</evidence>
<dbReference type="Pfam" id="PF18073">
    <property type="entry name" value="Zn_ribbon_LapB"/>
    <property type="match status" value="1"/>
</dbReference>
<keyword evidence="9 11" id="KW-0238">DNA-binding</keyword>
<evidence type="ECO:0000256" key="7">
    <source>
        <dbReference type="ARBA" id="ARBA00022840"/>
    </source>
</evidence>
<dbReference type="PRINTS" id="PR01874">
    <property type="entry name" value="DNAREPAIRADA"/>
</dbReference>
<keyword evidence="2 11" id="KW-0547">Nucleotide-binding</keyword>
<keyword evidence="8 11" id="KW-0346">Stress response</keyword>
<feature type="region of interest" description="Lon-protease-like" evidence="11">
    <location>
        <begin position="358"/>
        <end position="511"/>
    </location>
</feature>
<keyword evidence="7 11" id="KW-0067">ATP-binding</keyword>
<dbReference type="NCBIfam" id="TIGR00416">
    <property type="entry name" value="sms"/>
    <property type="match status" value="1"/>
</dbReference>
<dbReference type="GO" id="GO:0000725">
    <property type="term" value="P:recombinational repair"/>
    <property type="evidence" value="ECO:0007669"/>
    <property type="project" value="UniProtKB-UniRule"/>
</dbReference>
<dbReference type="InterPro" id="IPR020588">
    <property type="entry name" value="RecA_ATP-bd"/>
</dbReference>
<feature type="short sequence motif" description="RadA KNRFG motif" evidence="11">
    <location>
        <begin position="259"/>
        <end position="263"/>
    </location>
</feature>
<sequence length="511" mass="53163">MSTASARSKAPRADFRCSECGAGTPKWAGRCPQCQAWGSLAEAGGGPAVLRRIGAGPVTAPARPIDRVDATAVQARPSGVPELDRVLGGGLVPGGVVLLAGEPGVGKSTLLLSAAHAWAAGGRSPALIVTGEESAAQVRLRADRMGALNPALYLAAETELSAVLSHIDEVRPGLLILDSVQTIAAGEVDGSAGGVTQVRAVAAALTAVAKERGIACVLVGHVTKDGAIAGPRVLEHLVDVVLHFEGDRNSPLRLVRGVKNRFGPSDEVGCFRMTADGIEGLTDPSGLFLSARRKAIPGTCASITAQGRRPLPVEVQALVAGQPSEVARRTVSGLDNSRFGLVLAVLQRWAGLDLNKRDVLAATVGGMRVAEPAADLALAMAVWSSTRDVPLSDGMVAFGEVGLSAEIRPVPGADRRLAEAVRLGFDEAIVPRTDNLVVPKGMRVHQVEDIGEALAVLGAAGRRMPERPRSGPAADRERTRKRHLESIDRAVADLRGGFDEFSGREAPDDEF</sequence>
<dbReference type="FunFam" id="3.40.50.300:FF:000050">
    <property type="entry name" value="DNA repair protein RadA"/>
    <property type="match status" value="1"/>
</dbReference>
<proteinExistence type="inferred from homology"/>
<accession>A0A7K1FMQ9</accession>
<dbReference type="PANTHER" id="PTHR32472:SF10">
    <property type="entry name" value="DNA REPAIR PROTEIN RADA-LIKE PROTEIN"/>
    <property type="match status" value="1"/>
</dbReference>
<comment type="function">
    <text evidence="11">Plays a role in repairing double-strand DNA breaks, probably involving stabilizing or processing branched DNA or blocked replication forks.</text>
</comment>
<dbReference type="SUPFAM" id="SSF52540">
    <property type="entry name" value="P-loop containing nucleoside triphosphate hydrolases"/>
    <property type="match status" value="1"/>
</dbReference>
<comment type="similarity">
    <text evidence="11 13">Belongs to the RecA family. RadA subfamily.</text>
</comment>
<keyword evidence="5" id="KW-0378">Hydrolase</keyword>
<evidence type="ECO:0000313" key="16">
    <source>
        <dbReference type="EMBL" id="MTD14523.1"/>
    </source>
</evidence>
<dbReference type="InterPro" id="IPR041166">
    <property type="entry name" value="Rubredoxin_2"/>
</dbReference>
<evidence type="ECO:0000256" key="4">
    <source>
        <dbReference type="ARBA" id="ARBA00022771"/>
    </source>
</evidence>
<dbReference type="GO" id="GO:0005524">
    <property type="term" value="F:ATP binding"/>
    <property type="evidence" value="ECO:0007669"/>
    <property type="project" value="UniProtKB-UniRule"/>
</dbReference>
<keyword evidence="17" id="KW-1185">Reference proteome</keyword>
<keyword evidence="4 13" id="KW-0863">Zinc-finger</keyword>
<evidence type="ECO:0000256" key="3">
    <source>
        <dbReference type="ARBA" id="ARBA00022763"/>
    </source>
</evidence>
<evidence type="ECO:0000256" key="9">
    <source>
        <dbReference type="ARBA" id="ARBA00023125"/>
    </source>
</evidence>
<dbReference type="GO" id="GO:0140664">
    <property type="term" value="F:ATP-dependent DNA damage sensor activity"/>
    <property type="evidence" value="ECO:0007669"/>
    <property type="project" value="InterPro"/>
</dbReference>
<reference evidence="16 17" key="1">
    <citation type="submission" date="2019-11" db="EMBL/GenBank/DDBJ databases">
        <authorList>
            <person name="Jiang L.-Q."/>
        </authorList>
    </citation>
    <scope>NUCLEOTIDE SEQUENCE [LARGE SCALE GENOMIC DNA]</scope>
    <source>
        <strain evidence="16 17">YIM 132087</strain>
    </source>
</reference>
<dbReference type="InterPro" id="IPR004504">
    <property type="entry name" value="DNA_repair_RadA"/>
</dbReference>
<dbReference type="Gene3D" id="3.40.50.300">
    <property type="entry name" value="P-loop containing nucleotide triphosphate hydrolases"/>
    <property type="match status" value="1"/>
</dbReference>